<dbReference type="Proteomes" id="UP000254260">
    <property type="component" value="Unassembled WGS sequence"/>
</dbReference>
<accession>A0A379PN73</accession>
<evidence type="ECO:0000313" key="1">
    <source>
        <dbReference type="EMBL" id="SUE95816.1"/>
    </source>
</evidence>
<dbReference type="RefSeq" id="WP_115292674.1">
    <property type="nucleotide sequence ID" value="NZ_UGUU01000002.1"/>
</dbReference>
<organism evidence="1 2">
    <name type="scientific">Ectopseudomonas mendocina</name>
    <name type="common">Pseudomonas mendocina</name>
    <dbReference type="NCBI Taxonomy" id="300"/>
    <lineage>
        <taxon>Bacteria</taxon>
        <taxon>Pseudomonadati</taxon>
        <taxon>Pseudomonadota</taxon>
        <taxon>Gammaproteobacteria</taxon>
        <taxon>Pseudomonadales</taxon>
        <taxon>Pseudomonadaceae</taxon>
        <taxon>Ectopseudomonas</taxon>
    </lineage>
</organism>
<reference evidence="1 2" key="1">
    <citation type="submission" date="2018-06" db="EMBL/GenBank/DDBJ databases">
        <authorList>
            <consortium name="Pathogen Informatics"/>
            <person name="Doyle S."/>
        </authorList>
    </citation>
    <scope>NUCLEOTIDE SEQUENCE [LARGE SCALE GENOMIC DNA]</scope>
    <source>
        <strain evidence="1 2">NCTC10899</strain>
    </source>
</reference>
<name>A0A379PN73_ECTME</name>
<proteinExistence type="predicted"/>
<protein>
    <submittedName>
        <fullName evidence="1">Uncharacterized protein</fullName>
    </submittedName>
</protein>
<sequence>MSGSTNTLNDKDIQVMQLIAEAAASRAVEKQAGALRHEMRTMAESTAEVMATRLSSQLQERMREMELRLRDELGDRMENAIKENLGMNRDDHVQQHRQIAEVIDGYRSVNRTIWSNIIKAVAVIGLAGWVGTSAKDLPIMISKPADRPAQYQQLETPQ</sequence>
<dbReference type="AlphaFoldDB" id="A0A379PN73"/>
<gene>
    <name evidence="1" type="ORF">NCTC10899_05057</name>
</gene>
<dbReference type="EMBL" id="UGUU01000002">
    <property type="protein sequence ID" value="SUE95816.1"/>
    <property type="molecule type" value="Genomic_DNA"/>
</dbReference>
<evidence type="ECO:0000313" key="2">
    <source>
        <dbReference type="Proteomes" id="UP000254260"/>
    </source>
</evidence>